<protein>
    <recommendedName>
        <fullName evidence="4">Toxic anion resistance protein</fullName>
    </recommendedName>
</protein>
<feature type="region of interest" description="Disordered" evidence="1">
    <location>
        <begin position="1"/>
        <end position="26"/>
    </location>
</feature>
<sequence length="406" mass="44911">MVKTFHHVDPPRSADTPPGKADGKVKTFHHLPSKKAAAGMSVVGTPTATASEGPTPTALVLKAATPPPLPPAEAPIRTFHGVSSQNQPVAPLVLPQVLFAGRAVTAEQVDAAWRDTVASALPACDCDDFVLEDRDVQRIRNLLGEIHFDDAHYQSRYAAEVTELMRQLQDQLALLVADQTVAQLHQSAALILAAAKRVDVTALDPGTFASRLSDWWRGREARRGKLRQQFDTASRDITAQIKAIQPVLAKLKLRLREFGELFERNELLFGQLTVHVVAAHLKLGDVIGRDVPAREAELKAKSVTDPFVWQDLHALRDAGEQWQRKLHNLKLLRHTALLTLPQLRLSQRNLLAMVGRFDDISEIVMPTWKQQFITALAMADTDDSRLYGELADLQAGLREQLERLSS</sequence>
<dbReference type="Proteomes" id="UP000317550">
    <property type="component" value="Chromosome"/>
</dbReference>
<dbReference type="AlphaFoldDB" id="A0A516SLH7"/>
<dbReference type="OrthoDB" id="9768858at2"/>
<evidence type="ECO:0000256" key="1">
    <source>
        <dbReference type="SAM" id="MobiDB-lite"/>
    </source>
</evidence>
<keyword evidence="3" id="KW-1185">Reference proteome</keyword>
<accession>A0A516SLH7</accession>
<dbReference type="RefSeq" id="WP_144280399.1">
    <property type="nucleotide sequence ID" value="NZ_CP041730.1"/>
</dbReference>
<dbReference type="Pfam" id="PF05816">
    <property type="entry name" value="TelA"/>
    <property type="match status" value="1"/>
</dbReference>
<evidence type="ECO:0000313" key="3">
    <source>
        <dbReference type="Proteomes" id="UP000317550"/>
    </source>
</evidence>
<dbReference type="InterPro" id="IPR008863">
    <property type="entry name" value="Toxic_anion-R_TelA"/>
</dbReference>
<proteinExistence type="predicted"/>
<feature type="compositionally biased region" description="Basic and acidic residues" evidence="1">
    <location>
        <begin position="1"/>
        <end position="12"/>
    </location>
</feature>
<evidence type="ECO:0000313" key="2">
    <source>
        <dbReference type="EMBL" id="QDQ29017.1"/>
    </source>
</evidence>
<name>A0A516SLH7_9NEIS</name>
<reference evidence="3" key="1">
    <citation type="submission" date="2019-07" db="EMBL/GenBank/DDBJ databases">
        <title>Chitinimonas sp. nov., isolated from Ny-Alesund, arctica soil.</title>
        <authorList>
            <person name="Xu Q."/>
            <person name="Peng F."/>
        </authorList>
    </citation>
    <scope>NUCLEOTIDE SEQUENCE [LARGE SCALE GENOMIC DNA]</scope>
    <source>
        <strain evidence="3">R3-44</strain>
    </source>
</reference>
<organism evidence="2 3">
    <name type="scientific">Chitinimonas arctica</name>
    <dbReference type="NCBI Taxonomy" id="2594795"/>
    <lineage>
        <taxon>Bacteria</taxon>
        <taxon>Pseudomonadati</taxon>
        <taxon>Pseudomonadota</taxon>
        <taxon>Betaproteobacteria</taxon>
        <taxon>Neisseriales</taxon>
        <taxon>Chitinibacteraceae</taxon>
        <taxon>Chitinimonas</taxon>
    </lineage>
</organism>
<evidence type="ECO:0008006" key="4">
    <source>
        <dbReference type="Google" id="ProtNLM"/>
    </source>
</evidence>
<dbReference type="EMBL" id="CP041730">
    <property type="protein sequence ID" value="QDQ29017.1"/>
    <property type="molecule type" value="Genomic_DNA"/>
</dbReference>
<dbReference type="KEGG" id="cari:FNU76_23195"/>
<gene>
    <name evidence="2" type="ORF">FNU76_23195</name>
</gene>